<evidence type="ECO:0000313" key="3">
    <source>
        <dbReference type="Proteomes" id="UP000005239"/>
    </source>
</evidence>
<accession>A0A2A6B426</accession>
<name>A0A2A6B426_PRIPA</name>
<keyword evidence="3" id="KW-1185">Reference proteome</keyword>
<dbReference type="GO" id="GO:0000139">
    <property type="term" value="C:Golgi membrane"/>
    <property type="evidence" value="ECO:0007669"/>
    <property type="project" value="InterPro"/>
</dbReference>
<dbReference type="PANTHER" id="PTHR12892">
    <property type="entry name" value="FGF RECEPTOR ACTIVATING PROTEIN 1"/>
    <property type="match status" value="1"/>
</dbReference>
<proteinExistence type="predicted"/>
<dbReference type="Proteomes" id="UP000005239">
    <property type="component" value="Unassembled WGS sequence"/>
</dbReference>
<dbReference type="AlphaFoldDB" id="A0A2A6B426"/>
<dbReference type="GO" id="GO:0006506">
    <property type="term" value="P:GPI anchor biosynthetic process"/>
    <property type="evidence" value="ECO:0000318"/>
    <property type="project" value="GO_Central"/>
</dbReference>
<dbReference type="InterPro" id="IPR039545">
    <property type="entry name" value="PGAP2"/>
</dbReference>
<organism evidence="2 3">
    <name type="scientific">Pristionchus pacificus</name>
    <name type="common">Parasitic nematode worm</name>
    <dbReference type="NCBI Taxonomy" id="54126"/>
    <lineage>
        <taxon>Eukaryota</taxon>
        <taxon>Metazoa</taxon>
        <taxon>Ecdysozoa</taxon>
        <taxon>Nematoda</taxon>
        <taxon>Chromadorea</taxon>
        <taxon>Rhabditida</taxon>
        <taxon>Rhabditina</taxon>
        <taxon>Diplogasteromorpha</taxon>
        <taxon>Diplogasteroidea</taxon>
        <taxon>Neodiplogasteridae</taxon>
        <taxon>Pristionchus</taxon>
    </lineage>
</organism>
<gene>
    <name evidence="2" type="primary">WBGene00114727</name>
</gene>
<reference evidence="2" key="2">
    <citation type="submission" date="2022-06" db="UniProtKB">
        <authorList>
            <consortium name="EnsemblMetazoa"/>
        </authorList>
    </citation>
    <scope>IDENTIFICATION</scope>
    <source>
        <strain evidence="2">PS312</strain>
    </source>
</reference>
<dbReference type="GO" id="GO:0005789">
    <property type="term" value="C:endoplasmic reticulum membrane"/>
    <property type="evidence" value="ECO:0000318"/>
    <property type="project" value="GO_Central"/>
</dbReference>
<dbReference type="EnsemblMetazoa" id="PPA25173.1">
    <property type="protein sequence ID" value="PPA25173.1"/>
    <property type="gene ID" value="WBGene00114727"/>
</dbReference>
<dbReference type="InterPro" id="IPR019402">
    <property type="entry name" value="CWH43_N"/>
</dbReference>
<reference evidence="3" key="1">
    <citation type="journal article" date="2008" name="Nat. Genet.">
        <title>The Pristionchus pacificus genome provides a unique perspective on nematode lifestyle and parasitism.</title>
        <authorList>
            <person name="Dieterich C."/>
            <person name="Clifton S.W."/>
            <person name="Schuster L.N."/>
            <person name="Chinwalla A."/>
            <person name="Delehaunty K."/>
            <person name="Dinkelacker I."/>
            <person name="Fulton L."/>
            <person name="Fulton R."/>
            <person name="Godfrey J."/>
            <person name="Minx P."/>
            <person name="Mitreva M."/>
            <person name="Roeseler W."/>
            <person name="Tian H."/>
            <person name="Witte H."/>
            <person name="Yang S.P."/>
            <person name="Wilson R.K."/>
            <person name="Sommer R.J."/>
        </authorList>
    </citation>
    <scope>NUCLEOTIDE SEQUENCE [LARGE SCALE GENOMIC DNA]</scope>
    <source>
        <strain evidence="3">PS312</strain>
    </source>
</reference>
<feature type="domain" description="CWH43-like N-terminal" evidence="1">
    <location>
        <begin position="57"/>
        <end position="120"/>
    </location>
</feature>
<protein>
    <recommendedName>
        <fullName evidence="1">CWH43-like N-terminal domain-containing protein</fullName>
    </recommendedName>
</protein>
<accession>A0A8R1YIM0</accession>
<dbReference type="Pfam" id="PF10277">
    <property type="entry name" value="Frag1"/>
    <property type="match status" value="1"/>
</dbReference>
<evidence type="ECO:0000313" key="2">
    <source>
        <dbReference type="EnsemblMetazoa" id="PPA25173.1"/>
    </source>
</evidence>
<sequence>MRSTLQGKGNVSAQTASNQNSVPPVSYAIGVWEPQRLVWQAIMLVHFPARVMMGYFRRSFAIKMILFPISFIASVSTAFSYPYATTNCDTTAYVVFCVCEYLLVAINSFYYSMVVYEFNTEWVEEDIPRSYPIAVLCSLVVIALGICMFPHVYDEISYWLKQRNTRTKAEKMRHEMIETTLEERRNREEENKMIKAAEKDEPKISLRQRSTRDTEVAA</sequence>
<dbReference type="OrthoDB" id="5874654at2759"/>
<evidence type="ECO:0000259" key="1">
    <source>
        <dbReference type="Pfam" id="PF10277"/>
    </source>
</evidence>
<dbReference type="PANTHER" id="PTHR12892:SF15">
    <property type="entry name" value="POST-GPI ATTACHMENT TO PROTEINS FACTOR 2-LIKE"/>
    <property type="match status" value="1"/>
</dbReference>